<keyword evidence="4" id="KW-1185">Reference proteome</keyword>
<dbReference type="PANTHER" id="PTHR43777:SF1">
    <property type="entry name" value="MOLYBDENUM COFACTOR CYTIDYLYLTRANSFERASE"/>
    <property type="match status" value="1"/>
</dbReference>
<feature type="domain" description="HTH lysR-type" evidence="1">
    <location>
        <begin position="219"/>
        <end position="278"/>
    </location>
</feature>
<dbReference type="SUPFAM" id="SSF53448">
    <property type="entry name" value="Nucleotide-diphospho-sugar transferases"/>
    <property type="match status" value="1"/>
</dbReference>
<gene>
    <name evidence="3" type="ORF">SAMN05660299_01607</name>
</gene>
<dbReference type="STRING" id="349095.SAMN05660299_01607"/>
<dbReference type="GO" id="GO:0003700">
    <property type="term" value="F:DNA-binding transcription factor activity"/>
    <property type="evidence" value="ECO:0007669"/>
    <property type="project" value="InterPro"/>
</dbReference>
<name>A0A1G9WEM0_9FIRM</name>
<dbReference type="Proteomes" id="UP000199309">
    <property type="component" value="Unassembled WGS sequence"/>
</dbReference>
<dbReference type="InterPro" id="IPR036388">
    <property type="entry name" value="WH-like_DNA-bd_sf"/>
</dbReference>
<protein>
    <submittedName>
        <fullName evidence="3">ModE molybdate transport repressor domain-containing protein</fullName>
    </submittedName>
</protein>
<evidence type="ECO:0000313" key="4">
    <source>
        <dbReference type="Proteomes" id="UP000199309"/>
    </source>
</evidence>
<feature type="domain" description="MobA-like NTP transferase" evidence="2">
    <location>
        <begin position="5"/>
        <end position="159"/>
    </location>
</feature>
<dbReference type="Pfam" id="PF00126">
    <property type="entry name" value="HTH_1"/>
    <property type="match status" value="1"/>
</dbReference>
<dbReference type="Pfam" id="PF12804">
    <property type="entry name" value="NTP_transf_3"/>
    <property type="match status" value="1"/>
</dbReference>
<dbReference type="Gene3D" id="3.90.550.10">
    <property type="entry name" value="Spore Coat Polysaccharide Biosynthesis Protein SpsA, Chain A"/>
    <property type="match status" value="1"/>
</dbReference>
<dbReference type="AlphaFoldDB" id="A0A1G9WEM0"/>
<dbReference type="EMBL" id="FNHQ01000014">
    <property type="protein sequence ID" value="SDM82747.1"/>
    <property type="molecule type" value="Genomic_DNA"/>
</dbReference>
<dbReference type="OrthoDB" id="285216at2"/>
<dbReference type="PANTHER" id="PTHR43777">
    <property type="entry name" value="MOLYBDENUM COFACTOR CYTIDYLYLTRANSFERASE"/>
    <property type="match status" value="1"/>
</dbReference>
<reference evidence="3 4" key="1">
    <citation type="submission" date="2016-10" db="EMBL/GenBank/DDBJ databases">
        <authorList>
            <person name="de Groot N.N."/>
        </authorList>
    </citation>
    <scope>NUCLEOTIDE SEQUENCE [LARGE SCALE GENOMIC DNA]</scope>
    <source>
        <strain evidence="3 4">DSM 16981</strain>
    </source>
</reference>
<dbReference type="InterPro" id="IPR036390">
    <property type="entry name" value="WH_DNA-bd_sf"/>
</dbReference>
<evidence type="ECO:0000313" key="3">
    <source>
        <dbReference type="EMBL" id="SDM82747.1"/>
    </source>
</evidence>
<proteinExistence type="predicted"/>
<dbReference type="RefSeq" id="WP_091650339.1">
    <property type="nucleotide sequence ID" value="NZ_FNHQ01000014.1"/>
</dbReference>
<dbReference type="SUPFAM" id="SSF46785">
    <property type="entry name" value="Winged helix' DNA-binding domain"/>
    <property type="match status" value="1"/>
</dbReference>
<dbReference type="InterPro" id="IPR000847">
    <property type="entry name" value="LysR_HTH_N"/>
</dbReference>
<organism evidence="3 4">
    <name type="scientific">Megasphaera paucivorans</name>
    <dbReference type="NCBI Taxonomy" id="349095"/>
    <lineage>
        <taxon>Bacteria</taxon>
        <taxon>Bacillati</taxon>
        <taxon>Bacillota</taxon>
        <taxon>Negativicutes</taxon>
        <taxon>Veillonellales</taxon>
        <taxon>Veillonellaceae</taxon>
        <taxon>Megasphaera</taxon>
    </lineage>
</organism>
<evidence type="ECO:0000259" key="1">
    <source>
        <dbReference type="Pfam" id="PF00126"/>
    </source>
</evidence>
<evidence type="ECO:0000259" key="2">
    <source>
        <dbReference type="Pfam" id="PF12804"/>
    </source>
</evidence>
<dbReference type="GO" id="GO:0016779">
    <property type="term" value="F:nucleotidyltransferase activity"/>
    <property type="evidence" value="ECO:0007669"/>
    <property type="project" value="UniProtKB-ARBA"/>
</dbReference>
<sequence>MRTGAVIAAAGMSSRMGDFKPLMSMGAMSIIGRVIVNFQQAEVFPIVVVTGFHAELLEKHIAKMGVICVRNPNYEHTEMFDSALLGFSFIRNLCDRVFFTPADIPLFTYDTVRQLLDTVSDVTKPVYFNREGHPVLLSGALVDKIIKYKGNGGLKTAIDLYAEDIKLIAVEDEGILLDADTKEEYKDLLERNNKLLFRPAVDVSLMREGRLFDKNAALLLHMVAYSGTVKVASEKIGISYSKAWKMLAALEERLGFPLLKRQHGGEAGGMSILTEDGRKLLFCYEQYAKAVKKYAEDTFDDYFNWEP</sequence>
<dbReference type="InterPro" id="IPR025877">
    <property type="entry name" value="MobA-like_NTP_Trfase"/>
</dbReference>
<dbReference type="CDD" id="cd04182">
    <property type="entry name" value="GT_2_like_f"/>
    <property type="match status" value="1"/>
</dbReference>
<accession>A0A1G9WEM0</accession>
<dbReference type="Gene3D" id="1.10.10.10">
    <property type="entry name" value="Winged helix-like DNA-binding domain superfamily/Winged helix DNA-binding domain"/>
    <property type="match status" value="1"/>
</dbReference>
<dbReference type="InterPro" id="IPR029044">
    <property type="entry name" value="Nucleotide-diphossugar_trans"/>
</dbReference>